<gene>
    <name evidence="3" type="ORF">RNC47_09505</name>
</gene>
<dbReference type="RefSeq" id="WP_311597329.1">
    <property type="nucleotide sequence ID" value="NZ_JAVREM010000007.1"/>
</dbReference>
<protein>
    <submittedName>
        <fullName evidence="3">Uncharacterized protein</fullName>
    </submittedName>
</protein>
<feature type="transmembrane region" description="Helical" evidence="2">
    <location>
        <begin position="308"/>
        <end position="327"/>
    </location>
</feature>
<feature type="compositionally biased region" description="Low complexity" evidence="1">
    <location>
        <begin position="539"/>
        <end position="549"/>
    </location>
</feature>
<feature type="compositionally biased region" description="Low complexity" evidence="1">
    <location>
        <begin position="508"/>
        <end position="519"/>
    </location>
</feature>
<feature type="region of interest" description="Disordered" evidence="1">
    <location>
        <begin position="365"/>
        <end position="559"/>
    </location>
</feature>
<feature type="transmembrane region" description="Helical" evidence="2">
    <location>
        <begin position="210"/>
        <end position="228"/>
    </location>
</feature>
<feature type="region of interest" description="Disordered" evidence="1">
    <location>
        <begin position="1"/>
        <end position="59"/>
    </location>
</feature>
<feature type="compositionally biased region" description="Low complexity" evidence="1">
    <location>
        <begin position="1"/>
        <end position="11"/>
    </location>
</feature>
<evidence type="ECO:0000256" key="1">
    <source>
        <dbReference type="SAM" id="MobiDB-lite"/>
    </source>
</evidence>
<dbReference type="Proteomes" id="UP001183420">
    <property type="component" value="Unassembled WGS sequence"/>
</dbReference>
<sequence length="559" mass="58385">MPATTAAVAAPADEHDEPSCDPVEDWDCIPQPDPNPPGGDTLEPDDGADEEMEDLDDGGPGGFAGWVFDGITSAINAFFTGLATAALNPLLELLGNTLLTTPTPDQLPHVDALWSRSWQIVLASYSVLVMAAGIIVMGYQTVQTQYSAREIAPRLILGFLASALSLFFATRMIVIANALTGAFLDPGIAPEAPRVALTDLILSSMDSSNMFMVFLALAVAGFLVAVLVTYVVRVALTTILLAAAPLALMCHALPQTDAIARWWWRAFSGLLAIQVAQSLTLVTALNVFLSSDGFTFLGTTPGTGTINMIVSLGLMYILFKIPFWIMAATRLTSGRPSLAGRLVRAYLTYKTFGLLRGGVTATRAAHSAGSMAPTRRPPSGGPPTMPARRPGPRRPPGQPLFLAPNQRPAPRPFHTPTAPGLPTFQAPGGPAHPGFLRASAPSGQPTFHGPHSGAPRPHPNRTSAPPGPPVFLAPQAGRSTPPPRGRPTAPVPGRPLFQQSGTPATSGPPSHAPQAPAAPTFRSPGSLGGGNVPLPPRGRAPAPTTFTSAPPTPRTSKKS</sequence>
<feature type="compositionally biased region" description="Polar residues" evidence="1">
    <location>
        <begin position="497"/>
        <end position="507"/>
    </location>
</feature>
<feature type="compositionally biased region" description="Pro residues" evidence="1">
    <location>
        <begin position="480"/>
        <end position="493"/>
    </location>
</feature>
<dbReference type="EMBL" id="JAVREM010000007">
    <property type="protein sequence ID" value="MDT0318570.1"/>
    <property type="molecule type" value="Genomic_DNA"/>
</dbReference>
<evidence type="ECO:0000256" key="2">
    <source>
        <dbReference type="SAM" id="Phobius"/>
    </source>
</evidence>
<keyword evidence="2" id="KW-0472">Membrane</keyword>
<feature type="compositionally biased region" description="Acidic residues" evidence="1">
    <location>
        <begin position="42"/>
        <end position="57"/>
    </location>
</feature>
<evidence type="ECO:0000313" key="4">
    <source>
        <dbReference type="Proteomes" id="UP001183420"/>
    </source>
</evidence>
<keyword evidence="4" id="KW-1185">Reference proteome</keyword>
<comment type="caution">
    <text evidence="3">The sequence shown here is derived from an EMBL/GenBank/DDBJ whole genome shotgun (WGS) entry which is preliminary data.</text>
</comment>
<keyword evidence="2" id="KW-1133">Transmembrane helix</keyword>
<reference evidence="4" key="1">
    <citation type="submission" date="2023-07" db="EMBL/GenBank/DDBJ databases">
        <title>30 novel species of actinomycetes from the DSMZ collection.</title>
        <authorList>
            <person name="Nouioui I."/>
        </authorList>
    </citation>
    <scope>NUCLEOTIDE SEQUENCE [LARGE SCALE GENOMIC DNA]</scope>
    <source>
        <strain evidence="4">DSM 44918</strain>
    </source>
</reference>
<keyword evidence="2" id="KW-0812">Transmembrane</keyword>
<organism evidence="3 4">
    <name type="scientific">Streptomyces millisiae</name>
    <dbReference type="NCBI Taxonomy" id="3075542"/>
    <lineage>
        <taxon>Bacteria</taxon>
        <taxon>Bacillati</taxon>
        <taxon>Actinomycetota</taxon>
        <taxon>Actinomycetes</taxon>
        <taxon>Kitasatosporales</taxon>
        <taxon>Streptomycetaceae</taxon>
        <taxon>Streptomyces</taxon>
    </lineage>
</organism>
<accession>A0ABU2LLU5</accession>
<dbReference type="InterPro" id="IPR045782">
    <property type="entry name" value="TrbL_3"/>
</dbReference>
<proteinExistence type="predicted"/>
<name>A0ABU2LLU5_9ACTN</name>
<feature type="transmembrane region" description="Helical" evidence="2">
    <location>
        <begin position="266"/>
        <end position="288"/>
    </location>
</feature>
<feature type="transmembrane region" description="Helical" evidence="2">
    <location>
        <begin position="151"/>
        <end position="169"/>
    </location>
</feature>
<feature type="transmembrane region" description="Helical" evidence="2">
    <location>
        <begin position="120"/>
        <end position="139"/>
    </location>
</feature>
<evidence type="ECO:0000313" key="3">
    <source>
        <dbReference type="EMBL" id="MDT0318570.1"/>
    </source>
</evidence>
<dbReference type="Pfam" id="PF19590">
    <property type="entry name" value="TrbL_3"/>
    <property type="match status" value="1"/>
</dbReference>
<feature type="compositionally biased region" description="Pro residues" evidence="1">
    <location>
        <begin position="375"/>
        <end position="385"/>
    </location>
</feature>